<dbReference type="OrthoDB" id="9764467at2"/>
<keyword evidence="1" id="KW-0175">Coiled coil</keyword>
<feature type="coiled-coil region" evidence="1">
    <location>
        <begin position="673"/>
        <end position="717"/>
    </location>
</feature>
<evidence type="ECO:0000256" key="2">
    <source>
        <dbReference type="SAM" id="Phobius"/>
    </source>
</evidence>
<dbReference type="PANTHER" id="PTHR41259:SF1">
    <property type="entry name" value="DOUBLE-STRAND BREAK REPAIR RAD50 ATPASE, PUTATIVE-RELATED"/>
    <property type="match status" value="1"/>
</dbReference>
<evidence type="ECO:0000256" key="1">
    <source>
        <dbReference type="SAM" id="Coils"/>
    </source>
</evidence>
<dbReference type="Proteomes" id="UP000215059">
    <property type="component" value="Unassembled WGS sequence"/>
</dbReference>
<feature type="transmembrane region" description="Helical" evidence="2">
    <location>
        <begin position="475"/>
        <end position="494"/>
    </location>
</feature>
<accession>A0A235F6G1</accession>
<gene>
    <name evidence="4" type="ORF">CGZ90_14910</name>
</gene>
<keyword evidence="2" id="KW-0812">Transmembrane</keyword>
<comment type="caution">
    <text evidence="4">The sequence shown here is derived from an EMBL/GenBank/DDBJ whole genome shotgun (WGS) entry which is preliminary data.</text>
</comment>
<dbReference type="InterPro" id="IPR038734">
    <property type="entry name" value="YhaN_AAA"/>
</dbReference>
<feature type="coiled-coil region" evidence="1">
    <location>
        <begin position="520"/>
        <end position="591"/>
    </location>
</feature>
<name>A0A235F6G1_9BACL</name>
<evidence type="ECO:0000313" key="4">
    <source>
        <dbReference type="EMBL" id="OYD56842.1"/>
    </source>
</evidence>
<dbReference type="RefSeq" id="WP_094253331.1">
    <property type="nucleotide sequence ID" value="NZ_JBHLXL010000001.1"/>
</dbReference>
<dbReference type="Pfam" id="PF13514">
    <property type="entry name" value="AAA_27"/>
    <property type="match status" value="1"/>
</dbReference>
<organism evidence="4 5">
    <name type="scientific">Fictibacillus aquaticus</name>
    <dbReference type="NCBI Taxonomy" id="2021314"/>
    <lineage>
        <taxon>Bacteria</taxon>
        <taxon>Bacillati</taxon>
        <taxon>Bacillota</taxon>
        <taxon>Bacilli</taxon>
        <taxon>Bacillales</taxon>
        <taxon>Fictibacillaceae</taxon>
        <taxon>Fictibacillus</taxon>
    </lineage>
</organism>
<sequence>MVSIKHLYIYQFGGMKQWEAKDLSAGLNVFYGENEAGKTTIMQFITAVLFGFSGRTQSGSRYEPKDGGRRGGKIVFYDAAWGDVTVERVDSSKAAGDVTVYLENGETHGEDFLKTWLNGLDKSFFQGIFSFGLDGLQQLDLMSEKELGDFLLGAGMTGGENLSALEGRLERKWSTLFKPGGRKPLINSKIAELKDAEENLAKWKKKNESYAMLLREKEQKSAAKGELLQRITEAEKEIGRLNKWMELEPVLQKWSESGRYIAETGDHFFPEDGLRRYEAWRAQAVSMEGELGYLKEKMDAIRQETDPSKNKYITGNEDEIRLMGEQYHRYKLMKEEAETLHAALAENGRSVWEISKEAGGEWTKEKVQSLILTLAAKNSWMQMFNNLQQLQQRKEILDDQLERSRKNLEEAEMKEEELRLKLMPDEDREKLVEKRQAFFQNRMNSSKEAELTAEYEYVTRLLKTEKNKSSYKQGIKWIAACLLLGVLMTAAAVFTSDILFYPALLLLFTGAFLAADYFKKKRYVLSLQKEEEKLRRYKNSESDSLNTEDWLQVLEDEERRRSQWELALRELEEEEKNYHEIAHALDQIELKEHRLYQEADTWMQDFGWNGAPHMLFTAGILDVLGKVKNLYEEADRINVKLHKLAENTASFERRVFRAAEEAGLKGNDPGFLLKEMNDLLNKKEKSDERLREMERQNQSFAERSAEITNRLKKIEEETKRLLTAARCIDENEFYTAARAYESYFAHKQTFKEASLHLASLGYDEYQIKDMAEAVLLEPAKLVSELEQMKEMLSLWKKEKNMLSDECSQLDYEMKMLLEDGTYSAAVHKFQQLKSELGNLAKEYAVYKITHAAIMKTREKYRTEKLPAVLEETSKLFAEASQNRYTSVNLNQDGLLYVQDQKNTRFSPAELSKGTAELLYLCIRAALAIHSGDLKMLMVMDDITVNFDKKRTRQAAGLIKNIARERQVLYFTCHEHVMEVFSHKKVYDLNVKSAV</sequence>
<evidence type="ECO:0000313" key="5">
    <source>
        <dbReference type="Proteomes" id="UP000215059"/>
    </source>
</evidence>
<feature type="transmembrane region" description="Helical" evidence="2">
    <location>
        <begin position="500"/>
        <end position="518"/>
    </location>
</feature>
<dbReference type="SUPFAM" id="SSF52540">
    <property type="entry name" value="P-loop containing nucleoside triphosphate hydrolases"/>
    <property type="match status" value="1"/>
</dbReference>
<keyword evidence="2" id="KW-0472">Membrane</keyword>
<feature type="coiled-coil region" evidence="1">
    <location>
        <begin position="186"/>
        <end position="237"/>
    </location>
</feature>
<keyword evidence="5" id="KW-1185">Reference proteome</keyword>
<protein>
    <recommendedName>
        <fullName evidence="3">YhaN AAA domain-containing protein</fullName>
    </recommendedName>
</protein>
<dbReference type="AlphaFoldDB" id="A0A235F6G1"/>
<dbReference type="Gene3D" id="3.40.50.300">
    <property type="entry name" value="P-loop containing nucleotide triphosphate hydrolases"/>
    <property type="match status" value="2"/>
</dbReference>
<dbReference type="InterPro" id="IPR027417">
    <property type="entry name" value="P-loop_NTPase"/>
</dbReference>
<dbReference type="PANTHER" id="PTHR41259">
    <property type="entry name" value="DOUBLE-STRAND BREAK REPAIR RAD50 ATPASE, PUTATIVE-RELATED"/>
    <property type="match status" value="1"/>
</dbReference>
<proteinExistence type="predicted"/>
<dbReference type="EMBL" id="NOII01000010">
    <property type="protein sequence ID" value="OYD56842.1"/>
    <property type="molecule type" value="Genomic_DNA"/>
</dbReference>
<feature type="coiled-coil region" evidence="1">
    <location>
        <begin position="387"/>
        <end position="421"/>
    </location>
</feature>
<feature type="domain" description="YhaN AAA" evidence="3">
    <location>
        <begin position="4"/>
        <end position="204"/>
    </location>
</feature>
<evidence type="ECO:0000259" key="3">
    <source>
        <dbReference type="Pfam" id="PF13514"/>
    </source>
</evidence>
<reference evidence="4 5" key="1">
    <citation type="submission" date="2017-07" db="EMBL/GenBank/DDBJ databases">
        <title>Fictibacillus sp. nov. GDSW-R2A3 Genome sequencing and assembly.</title>
        <authorList>
            <person name="Mayilraj S."/>
        </authorList>
    </citation>
    <scope>NUCLEOTIDE SEQUENCE [LARGE SCALE GENOMIC DNA]</scope>
    <source>
        <strain evidence="4 5">GDSW-R2A3</strain>
    </source>
</reference>
<keyword evidence="2" id="KW-1133">Transmembrane helix</keyword>